<keyword evidence="3" id="KW-1133">Transmembrane helix</keyword>
<feature type="compositionally biased region" description="Basic and acidic residues" evidence="2">
    <location>
        <begin position="77"/>
        <end position="90"/>
    </location>
</feature>
<dbReference type="eggNOG" id="COG0847">
    <property type="taxonomic scope" value="Bacteria"/>
</dbReference>
<dbReference type="GO" id="GO:0005829">
    <property type="term" value="C:cytosol"/>
    <property type="evidence" value="ECO:0007669"/>
    <property type="project" value="TreeGrafter"/>
</dbReference>
<keyword evidence="1" id="KW-0540">Nuclease</keyword>
<dbReference type="OrthoDB" id="190275at2"/>
<feature type="compositionally biased region" description="Acidic residues" evidence="2">
    <location>
        <begin position="91"/>
        <end position="103"/>
    </location>
</feature>
<dbReference type="CDD" id="cd06127">
    <property type="entry name" value="DEDDh"/>
    <property type="match status" value="1"/>
</dbReference>
<evidence type="ECO:0000259" key="4">
    <source>
        <dbReference type="SMART" id="SM00479"/>
    </source>
</evidence>
<evidence type="ECO:0000256" key="2">
    <source>
        <dbReference type="SAM" id="MobiDB-lite"/>
    </source>
</evidence>
<dbReference type="STRING" id="100225.SAMN05421595_2421"/>
<dbReference type="PANTHER" id="PTHR30231:SF41">
    <property type="entry name" value="DNA POLYMERASE III SUBUNIT EPSILON"/>
    <property type="match status" value="1"/>
</dbReference>
<dbReference type="RefSeq" id="WP_006503525.1">
    <property type="nucleotide sequence ID" value="NZ_BAGZ01000016.1"/>
</dbReference>
<dbReference type="GO" id="GO:0003676">
    <property type="term" value="F:nucleic acid binding"/>
    <property type="evidence" value="ECO:0007669"/>
    <property type="project" value="InterPro"/>
</dbReference>
<accession>K6V955</accession>
<dbReference type="SUPFAM" id="SSF53098">
    <property type="entry name" value="Ribonuclease H-like"/>
    <property type="match status" value="1"/>
</dbReference>
<dbReference type="PANTHER" id="PTHR30231">
    <property type="entry name" value="DNA POLYMERASE III SUBUNIT EPSILON"/>
    <property type="match status" value="1"/>
</dbReference>
<dbReference type="Gene3D" id="3.30.420.10">
    <property type="entry name" value="Ribonuclease H-like superfamily/Ribonuclease H"/>
    <property type="match status" value="1"/>
</dbReference>
<dbReference type="InterPro" id="IPR036397">
    <property type="entry name" value="RNaseH_sf"/>
</dbReference>
<dbReference type="FunFam" id="3.30.420.10:FF:000045">
    <property type="entry name" value="3'-5' exonuclease DinG"/>
    <property type="match status" value="1"/>
</dbReference>
<feature type="region of interest" description="Disordered" evidence="2">
    <location>
        <begin position="74"/>
        <end position="132"/>
    </location>
</feature>
<feature type="transmembrane region" description="Helical" evidence="3">
    <location>
        <begin position="45"/>
        <end position="66"/>
    </location>
</feature>
<protein>
    <recommendedName>
        <fullName evidence="4">Exonuclease domain-containing protein</fullName>
    </recommendedName>
</protein>
<keyword evidence="1" id="KW-0378">Hydrolase</keyword>
<dbReference type="Pfam" id="PF00929">
    <property type="entry name" value="RNase_T"/>
    <property type="match status" value="1"/>
</dbReference>
<dbReference type="AlphaFoldDB" id="K6V955"/>
<dbReference type="InterPro" id="IPR012337">
    <property type="entry name" value="RNaseH-like_sf"/>
</dbReference>
<dbReference type="EMBL" id="BAGZ01000016">
    <property type="protein sequence ID" value="GAB78768.1"/>
    <property type="molecule type" value="Genomic_DNA"/>
</dbReference>
<sequence length="481" mass="52801">MRATSRRTSGDPIHKGLLALGALASGVLAGPSLYFAVLFLLDEQIGTFLFTSVIAAPFTCLFFIFVHRMFSRPSHRRAPDSDREEHRADENDPDDEPWDDEDEPPTRRNETSAVFTAARAKTDRHGDGSGDIPELPFVEAGMRGDLFSYAGLVQGQEHDGPYAVVDLETTGLSPRRGDRIVEIAIARVDRYGNIEDEFATLIRPDDRDTGPVFVHGITRDAVARAPRFAEVADDVLARLDGAVVVAHNASFEEAFLHAEFTAAGYQGLAMPALCTLWLGQRTFHAANFTLGTLAQQAGIPLVDKHTALGDVRAVSRLLPRMLDRHESPLFYSCDPYRYPGPSGTPRPRLVTRATALRKGQDGWMASLVSRLPMSANDIDDAVAEAYFEALAAVMEDGRISGEEAKMLARFAGQSGLGGAQVRSLNERFLENMREAACTDGVLTRDGLDELAEAAVMLGASGYFDDLYSDRHRRDMEPRDER</sequence>
<evidence type="ECO:0000313" key="6">
    <source>
        <dbReference type="Proteomes" id="UP000008495"/>
    </source>
</evidence>
<dbReference type="GO" id="GO:0045004">
    <property type="term" value="P:DNA replication proofreading"/>
    <property type="evidence" value="ECO:0007669"/>
    <property type="project" value="TreeGrafter"/>
</dbReference>
<dbReference type="GO" id="GO:0008408">
    <property type="term" value="F:3'-5' exonuclease activity"/>
    <property type="evidence" value="ECO:0007669"/>
    <property type="project" value="TreeGrafter"/>
</dbReference>
<name>K6V955_9MICO</name>
<feature type="domain" description="Exonuclease" evidence="4">
    <location>
        <begin position="161"/>
        <end position="327"/>
    </location>
</feature>
<dbReference type="Proteomes" id="UP000008495">
    <property type="component" value="Unassembled WGS sequence"/>
</dbReference>
<organism evidence="5 6">
    <name type="scientific">Austwickia chelonae NBRC 105200</name>
    <dbReference type="NCBI Taxonomy" id="1184607"/>
    <lineage>
        <taxon>Bacteria</taxon>
        <taxon>Bacillati</taxon>
        <taxon>Actinomycetota</taxon>
        <taxon>Actinomycetes</taxon>
        <taxon>Micrococcales</taxon>
        <taxon>Dermatophilaceae</taxon>
        <taxon>Austwickia</taxon>
    </lineage>
</organism>
<evidence type="ECO:0000313" key="5">
    <source>
        <dbReference type="EMBL" id="GAB78768.1"/>
    </source>
</evidence>
<keyword evidence="3" id="KW-0472">Membrane</keyword>
<proteinExistence type="predicted"/>
<reference evidence="5 6" key="1">
    <citation type="submission" date="2012-08" db="EMBL/GenBank/DDBJ databases">
        <title>Whole genome shotgun sequence of Austwickia chelonae NBRC 105200.</title>
        <authorList>
            <person name="Yoshida I."/>
            <person name="Hosoyama A."/>
            <person name="Tsuchikane K."/>
            <person name="Katsumata H."/>
            <person name="Ando Y."/>
            <person name="Ohji S."/>
            <person name="Hamada M."/>
            <person name="Tamura T."/>
            <person name="Yamazoe A."/>
            <person name="Yamazaki S."/>
            <person name="Fujita N."/>
        </authorList>
    </citation>
    <scope>NUCLEOTIDE SEQUENCE [LARGE SCALE GENOMIC DNA]</scope>
    <source>
        <strain evidence="5 6">NBRC 105200</strain>
    </source>
</reference>
<keyword evidence="3" id="KW-0812">Transmembrane</keyword>
<gene>
    <name evidence="5" type="ORF">AUCHE_16_01910</name>
</gene>
<dbReference type="SMART" id="SM00479">
    <property type="entry name" value="EXOIII"/>
    <property type="match status" value="1"/>
</dbReference>
<dbReference type="InterPro" id="IPR013520">
    <property type="entry name" value="Ribonucl_H"/>
</dbReference>
<keyword evidence="6" id="KW-1185">Reference proteome</keyword>
<evidence type="ECO:0000256" key="3">
    <source>
        <dbReference type="SAM" id="Phobius"/>
    </source>
</evidence>
<evidence type="ECO:0000256" key="1">
    <source>
        <dbReference type="ARBA" id="ARBA00022839"/>
    </source>
</evidence>
<keyword evidence="1" id="KW-0269">Exonuclease</keyword>
<comment type="caution">
    <text evidence="5">The sequence shown here is derived from an EMBL/GenBank/DDBJ whole genome shotgun (WGS) entry which is preliminary data.</text>
</comment>